<dbReference type="InterPro" id="IPR038081">
    <property type="entry name" value="CalX-like_sf"/>
</dbReference>
<dbReference type="SUPFAM" id="SSF48726">
    <property type="entry name" value="Immunoglobulin"/>
    <property type="match status" value="1"/>
</dbReference>
<dbReference type="InterPro" id="IPR007110">
    <property type="entry name" value="Ig-like_dom"/>
</dbReference>
<name>B9XFF0_PEDPL</name>
<dbReference type="PROSITE" id="PS50835">
    <property type="entry name" value="IG_LIKE"/>
    <property type="match status" value="1"/>
</dbReference>
<dbReference type="Proteomes" id="UP000003688">
    <property type="component" value="Unassembled WGS sequence"/>
</dbReference>
<dbReference type="InterPro" id="IPR013783">
    <property type="entry name" value="Ig-like_fold"/>
</dbReference>
<dbReference type="SUPFAM" id="SSF141072">
    <property type="entry name" value="CalX-like"/>
    <property type="match status" value="1"/>
</dbReference>
<dbReference type="OrthoDB" id="250445at2"/>
<evidence type="ECO:0000313" key="2">
    <source>
        <dbReference type="EMBL" id="EEF61314.1"/>
    </source>
</evidence>
<gene>
    <name evidence="2" type="ORF">Cflav_PD4335</name>
</gene>
<sequence precursor="true">MKKLKLDGLLARGVAVGAAIMSFTTMVEATPYATSLTNNAGTVSFRLNQTTTTNDTVMVISSGGSVTNILQAPGNNIITRGLVVTNLAIAPGTFKVRIKHLGSGVISPNSPTVPFGAPRGVAANRNPASPYFGWVYVSNSGTNAAHGQGIFALSSELADITGQGNVPKTGGYPNFTPANAGSSPFTLSIAPDDSVLVCDWTDASGNLITMPPLLSSFSYTLKQLTGVAAAPVGSNNNHGSVVSAFMVGTGANTKLYTLDEDYQRDPATGAATEWNSLWQYNIGASYAGVGSPEWSSAPDAKLMTPYINNFSGQNMKVEVGPNGYVYVNQRRSNAGQYDLFIVDPAHPVDPNSYPGIGGFFWDSQTESLAEGYSDDVLRDMMRFSVSKDGRYLAGIIAGGSNPITALDGSSATTVANEIILIPLTNGIPNIPARQIFNFGGAGSGRDIAFDAADNLICASSGLGYIQSLDIGETTDATTGSDGTFSVATPPTQTSVVATTPLAYEQGSVPGMFTITRTPDDIGNPLTVFYTITGTATLTNDYTVGGGSLITTTNCVIAAGQTSTNITITPVDDSIPELTETVLLTIKGSGGYSLGFPSFAQVAIVDNEMPQLQVLSLSTNLYQGNLNDYAALAIRRLGNTNIDVNLNASSFAFTGTGVSNVDYYLTNVPVTIPAGVVDLTVQIIAPGPNGTTAVGSRSINLSLVAGAGYTVTNNTATTTLTLKAVPPENILFSDNFENDPSGSNWKVAFASYTNGSTDYNLIFGYDYTSGSVGNLAPIPPAPHSTNGDTKGVYMTVNKNAGISAGLNLYLQNHTFGSNYALRFDMFLVQNSVGSAQSKVENAIFGIDHSSNMTNWFRNVAVPVSDRSIPGSIWQSDGLWFDVGADGNGGGGANTDYGAWSGPTWTNGVNVIGPTNMINRLASTTRQVFKKPPFTAGTSLGGSMANTVLSGTPTWVEVEVSQIGNLITFKANNTVLLSYYNTNGVPSTFTNGTVMLGYNDPWDDLGNGSASSGEAGVIYDNVRVVAITPPTIITQPSSIVASAGTTTNLSVVASTVTGTINYQWTLNGASIVGATSSTLNFAPLVSTNFATYAVIVNDGAYSTTSSSVTVAPPTPIIITNPTSRAAVVGSSPSFSVVAQTFSGITNYQWRYYGTNLSGKTTATLSLPGVQPISFGGPYTVSVGDGTTSITSAPPAFLTVAVAQTITNSVSGSTFSLQFGTEFGPNYIVEYKTNLTDVSWTPISTNSGTASPVTVTDSLSAAPTRFYRMRLQ</sequence>
<protein>
    <recommendedName>
        <fullName evidence="1">Ig-like domain-containing protein</fullName>
    </recommendedName>
</protein>
<dbReference type="EMBL" id="ABOX02000010">
    <property type="protein sequence ID" value="EEF61314.1"/>
    <property type="molecule type" value="Genomic_DNA"/>
</dbReference>
<dbReference type="InterPro" id="IPR036179">
    <property type="entry name" value="Ig-like_dom_sf"/>
</dbReference>
<dbReference type="Gene3D" id="2.60.40.2030">
    <property type="match status" value="1"/>
</dbReference>
<accession>B9XFF0</accession>
<dbReference type="AlphaFoldDB" id="B9XFF0"/>
<feature type="domain" description="Ig-like" evidence="1">
    <location>
        <begin position="1028"/>
        <end position="1109"/>
    </location>
</feature>
<dbReference type="Gene3D" id="2.60.40.10">
    <property type="entry name" value="Immunoglobulins"/>
    <property type="match status" value="2"/>
</dbReference>
<comment type="caution">
    <text evidence="2">The sequence shown here is derived from an EMBL/GenBank/DDBJ whole genome shotgun (WGS) entry which is preliminary data.</text>
</comment>
<keyword evidence="3" id="KW-1185">Reference proteome</keyword>
<reference evidence="2 3" key="1">
    <citation type="journal article" date="2011" name="J. Bacteriol.">
        <title>Genome sequence of 'Pedosphaera parvula' Ellin514, an aerobic Verrucomicrobial isolate from pasture soil.</title>
        <authorList>
            <person name="Kant R."/>
            <person name="van Passel M.W."/>
            <person name="Sangwan P."/>
            <person name="Palva A."/>
            <person name="Lucas S."/>
            <person name="Copeland A."/>
            <person name="Lapidus A."/>
            <person name="Glavina Del Rio T."/>
            <person name="Dalin E."/>
            <person name="Tice H."/>
            <person name="Bruce D."/>
            <person name="Goodwin L."/>
            <person name="Pitluck S."/>
            <person name="Chertkov O."/>
            <person name="Larimer F.W."/>
            <person name="Land M.L."/>
            <person name="Hauser L."/>
            <person name="Brettin T.S."/>
            <person name="Detter J.C."/>
            <person name="Han S."/>
            <person name="de Vos W.M."/>
            <person name="Janssen P.H."/>
            <person name="Smidt H."/>
        </authorList>
    </citation>
    <scope>NUCLEOTIDE SEQUENCE [LARGE SCALE GENOMIC DNA]</scope>
    <source>
        <strain evidence="2 3">Ellin514</strain>
    </source>
</reference>
<dbReference type="STRING" id="320771.Cflav_PD4335"/>
<dbReference type="RefSeq" id="WP_007414548.1">
    <property type="nucleotide sequence ID" value="NZ_ABOX02000010.1"/>
</dbReference>
<evidence type="ECO:0000259" key="1">
    <source>
        <dbReference type="PROSITE" id="PS50835"/>
    </source>
</evidence>
<proteinExistence type="predicted"/>
<organism evidence="2 3">
    <name type="scientific">Pedosphaera parvula (strain Ellin514)</name>
    <dbReference type="NCBI Taxonomy" id="320771"/>
    <lineage>
        <taxon>Bacteria</taxon>
        <taxon>Pseudomonadati</taxon>
        <taxon>Verrucomicrobiota</taxon>
        <taxon>Pedosphaerae</taxon>
        <taxon>Pedosphaerales</taxon>
        <taxon>Pedosphaeraceae</taxon>
        <taxon>Pedosphaera</taxon>
    </lineage>
</organism>
<evidence type="ECO:0000313" key="3">
    <source>
        <dbReference type="Proteomes" id="UP000003688"/>
    </source>
</evidence>